<reference evidence="1 2" key="1">
    <citation type="submission" date="2016-10" db="EMBL/GenBank/DDBJ databases">
        <title>The genome sequence of Colletotrichum fioriniae PJ7.</title>
        <authorList>
            <person name="Baroncelli R."/>
        </authorList>
    </citation>
    <scope>NUCLEOTIDE SEQUENCE [LARGE SCALE GENOMIC DNA]</scope>
    <source>
        <strain evidence="1 2">IMI 309622</strain>
    </source>
</reference>
<gene>
    <name evidence="1" type="ORF">CCOS01_07597</name>
</gene>
<dbReference type="Proteomes" id="UP001240678">
    <property type="component" value="Unassembled WGS sequence"/>
</dbReference>
<comment type="caution">
    <text evidence="1">The sequence shown here is derived from an EMBL/GenBank/DDBJ whole genome shotgun (WGS) entry which is preliminary data.</text>
</comment>
<dbReference type="RefSeq" id="XP_060313652.1">
    <property type="nucleotide sequence ID" value="XM_060455760.1"/>
</dbReference>
<protein>
    <submittedName>
        <fullName evidence="1">Uncharacterized protein</fullName>
    </submittedName>
</protein>
<dbReference type="EMBL" id="MOOE01000007">
    <property type="protein sequence ID" value="KAK1527335.1"/>
    <property type="molecule type" value="Genomic_DNA"/>
</dbReference>
<keyword evidence="2" id="KW-1185">Reference proteome</keyword>
<evidence type="ECO:0000313" key="1">
    <source>
        <dbReference type="EMBL" id="KAK1527335.1"/>
    </source>
</evidence>
<organism evidence="1 2">
    <name type="scientific">Colletotrichum costaricense</name>
    <dbReference type="NCBI Taxonomy" id="1209916"/>
    <lineage>
        <taxon>Eukaryota</taxon>
        <taxon>Fungi</taxon>
        <taxon>Dikarya</taxon>
        <taxon>Ascomycota</taxon>
        <taxon>Pezizomycotina</taxon>
        <taxon>Sordariomycetes</taxon>
        <taxon>Hypocreomycetidae</taxon>
        <taxon>Glomerellales</taxon>
        <taxon>Glomerellaceae</taxon>
        <taxon>Colletotrichum</taxon>
        <taxon>Colletotrichum acutatum species complex</taxon>
    </lineage>
</organism>
<name>A0AAI9YY93_9PEZI</name>
<evidence type="ECO:0000313" key="2">
    <source>
        <dbReference type="Proteomes" id="UP001240678"/>
    </source>
</evidence>
<sequence>MAWVLCRREVPYHPPPNSLPRILFIRSVASGFGLANIRVA</sequence>
<proteinExistence type="predicted"/>
<dbReference type="GeneID" id="85339307"/>
<accession>A0AAI9YY93</accession>
<dbReference type="AlphaFoldDB" id="A0AAI9YY93"/>